<gene>
    <name evidence="3" type="ORF">HMPREF1624_03494</name>
</gene>
<feature type="region of interest" description="Disordered" evidence="2">
    <location>
        <begin position="345"/>
        <end position="376"/>
    </location>
</feature>
<reference evidence="4" key="1">
    <citation type="journal article" date="2014" name="Genome Announc.">
        <title>Genome sequence of the pathogenic fungus Sporothrix schenckii (ATCC 58251).</title>
        <authorList>
            <person name="Cuomo C.A."/>
            <person name="Rodriguez-Del Valle N."/>
            <person name="Perez-Sanchez L."/>
            <person name="Abouelleil A."/>
            <person name="Goldberg J."/>
            <person name="Young S."/>
            <person name="Zeng Q."/>
            <person name="Birren B.W."/>
        </authorList>
    </citation>
    <scope>NUCLEOTIDE SEQUENCE [LARGE SCALE GENOMIC DNA]</scope>
    <source>
        <strain evidence="4">ATCC 58251 / de Perez 2211183</strain>
    </source>
</reference>
<feature type="compositionally biased region" description="Low complexity" evidence="2">
    <location>
        <begin position="19"/>
        <end position="60"/>
    </location>
</feature>
<dbReference type="OrthoDB" id="337660at2759"/>
<comment type="similarity">
    <text evidence="1">Belongs to the actin family.</text>
</comment>
<dbReference type="Gene3D" id="3.90.640.10">
    <property type="entry name" value="Actin, Chain A, domain 4"/>
    <property type="match status" value="1"/>
</dbReference>
<dbReference type="Gene3D" id="3.30.420.40">
    <property type="match status" value="2"/>
</dbReference>
<feature type="compositionally biased region" description="Basic and acidic residues" evidence="2">
    <location>
        <begin position="554"/>
        <end position="563"/>
    </location>
</feature>
<feature type="compositionally biased region" description="Polar residues" evidence="2">
    <location>
        <begin position="1"/>
        <end position="18"/>
    </location>
</feature>
<keyword evidence="4" id="KW-1185">Reference proteome</keyword>
<dbReference type="Pfam" id="PF00022">
    <property type="entry name" value="Actin"/>
    <property type="match status" value="1"/>
</dbReference>
<feature type="compositionally biased region" description="Polar residues" evidence="2">
    <location>
        <begin position="356"/>
        <end position="376"/>
    </location>
</feature>
<evidence type="ECO:0000256" key="2">
    <source>
        <dbReference type="SAM" id="MobiDB-lite"/>
    </source>
</evidence>
<dbReference type="PANTHER" id="PTHR11937">
    <property type="entry name" value="ACTIN"/>
    <property type="match status" value="1"/>
</dbReference>
<accession>U7PZG3</accession>
<dbReference type="SUPFAM" id="SSF53067">
    <property type="entry name" value="Actin-like ATPase domain"/>
    <property type="match status" value="2"/>
</dbReference>
<dbReference type="Proteomes" id="UP000018087">
    <property type="component" value="Unassembled WGS sequence"/>
</dbReference>
<feature type="compositionally biased region" description="Polar residues" evidence="2">
    <location>
        <begin position="521"/>
        <end position="531"/>
    </location>
</feature>
<dbReference type="STRING" id="1391915.U7PZG3"/>
<dbReference type="InterPro" id="IPR043129">
    <property type="entry name" value="ATPase_NBD"/>
</dbReference>
<dbReference type="SMART" id="SM00268">
    <property type="entry name" value="ACTIN"/>
    <property type="match status" value="1"/>
</dbReference>
<organism evidence="3 4">
    <name type="scientific">Sporothrix schenckii (strain ATCC 58251 / de Perez 2211183)</name>
    <name type="common">Rose-picker's disease fungus</name>
    <dbReference type="NCBI Taxonomy" id="1391915"/>
    <lineage>
        <taxon>Eukaryota</taxon>
        <taxon>Fungi</taxon>
        <taxon>Dikarya</taxon>
        <taxon>Ascomycota</taxon>
        <taxon>Pezizomycotina</taxon>
        <taxon>Sordariomycetes</taxon>
        <taxon>Sordariomycetidae</taxon>
        <taxon>Ophiostomatales</taxon>
        <taxon>Ophiostomataceae</taxon>
        <taxon>Sporothrix</taxon>
    </lineage>
</organism>
<protein>
    <submittedName>
        <fullName evidence="3">Uncharacterized protein</fullName>
    </submittedName>
</protein>
<evidence type="ECO:0000313" key="3">
    <source>
        <dbReference type="EMBL" id="ERT00125.1"/>
    </source>
</evidence>
<feature type="region of interest" description="Disordered" evidence="2">
    <location>
        <begin position="1"/>
        <end position="68"/>
    </location>
</feature>
<evidence type="ECO:0000313" key="4">
    <source>
        <dbReference type="Proteomes" id="UP000018087"/>
    </source>
</evidence>
<dbReference type="AlphaFoldDB" id="U7PZG3"/>
<sequence>MASNASPSLPHRTVSTIRTSVSAGTGVGSAGAAASSYRTGGQAAPTTPGGGPHTPVRTTPSAFSSPSALRAEEETIVIEVGARYLRIGLAGDVVCRGTVAFGPDQQRRVGDLRVWQEDYQYDWRRAGEDGAGRTWDTAYELWQMDVRNIDAGLISDKLERALREAFTKYLLIDSRPRRMVAVLPPSIPHPLLSTTLDTIFGRFQSPSVSLLSAPVAAAVAAGLRSALVVDLGWAETVVTSVYEYREVSSTRSVRAGRLLIQSVHDLLAGVIAPEYQEKDAKGRPVAATPSARANREHVLSFDECEDVAARLVWCRQTENGPSKNNARPAAAALPTEGVLATVAETDETEEDGHSTRPGTGSSGANGARTTSVPLRSCSPPKTLSLSFDQLAEPCETTFFGGMGEGLDIPASWDDEELPIPLLIFRHLQHLSVDVRAVCMARIIFVGGCTGVLGLRGRIFDEVARLIDEQGWEGVRGKGFAQYKASAKLQKKKKGTPNSRKSGRDGASDVNANANADGNGSHPISPTSSADSAESADGVWHDAANARPEIDPVEEELRKTRMRSDSTAPAVSGGQPQQQGHINGQMRAAETLGAWSGASLLAQLRVPALAVVDKEQWTQQGGVLSAVRPSDVDAKQQMQRQSMGHGGLLRSVVGGGSGGASGSGTASWTLGSWGVV</sequence>
<dbReference type="EMBL" id="KI440844">
    <property type="protein sequence ID" value="ERT00125.1"/>
    <property type="molecule type" value="Genomic_DNA"/>
</dbReference>
<name>U7PZG3_SPOS1</name>
<dbReference type="eggNOG" id="ENOG502S8RP">
    <property type="taxonomic scope" value="Eukaryota"/>
</dbReference>
<feature type="compositionally biased region" description="Polar residues" evidence="2">
    <location>
        <begin position="564"/>
        <end position="581"/>
    </location>
</feature>
<feature type="region of interest" description="Disordered" evidence="2">
    <location>
        <begin position="485"/>
        <end position="581"/>
    </location>
</feature>
<dbReference type="InterPro" id="IPR004000">
    <property type="entry name" value="Actin"/>
</dbReference>
<dbReference type="HOGENOM" id="CLU_023246_0_0_1"/>
<feature type="compositionally biased region" description="Low complexity" evidence="2">
    <location>
        <begin position="507"/>
        <end position="520"/>
    </location>
</feature>
<evidence type="ECO:0000256" key="1">
    <source>
        <dbReference type="RuleBase" id="RU000487"/>
    </source>
</evidence>
<proteinExistence type="inferred from homology"/>